<comment type="caution">
    <text evidence="6">The sequence shown here is derived from an EMBL/GenBank/DDBJ whole genome shotgun (WGS) entry which is preliminary data.</text>
</comment>
<feature type="compositionally biased region" description="Polar residues" evidence="3">
    <location>
        <begin position="689"/>
        <end position="700"/>
    </location>
</feature>
<feature type="transmembrane region" description="Helical" evidence="4">
    <location>
        <begin position="510"/>
        <end position="534"/>
    </location>
</feature>
<evidence type="ECO:0000313" key="7">
    <source>
        <dbReference type="Proteomes" id="UP000224634"/>
    </source>
</evidence>
<evidence type="ECO:0000256" key="2">
    <source>
        <dbReference type="ARBA" id="ARBA00022737"/>
    </source>
</evidence>
<keyword evidence="4" id="KW-1133">Transmembrane helix</keyword>
<gene>
    <name evidence="6" type="ORF">AJ80_03229</name>
</gene>
<dbReference type="PANTHER" id="PTHR46228:SF2">
    <property type="entry name" value="KELCH REPEAT PROTEIN (AFU_ORTHOLOGUE AFUA_4G14350)"/>
    <property type="match status" value="1"/>
</dbReference>
<keyword evidence="2" id="KW-0677">Repeat</keyword>
<evidence type="ECO:0000256" key="5">
    <source>
        <dbReference type="SAM" id="SignalP"/>
    </source>
</evidence>
<feature type="region of interest" description="Disordered" evidence="3">
    <location>
        <begin position="618"/>
        <end position="640"/>
    </location>
</feature>
<feature type="signal peptide" evidence="5">
    <location>
        <begin position="1"/>
        <end position="22"/>
    </location>
</feature>
<dbReference type="InterPro" id="IPR011043">
    <property type="entry name" value="Gal_Oxase/kelch_b-propeller"/>
</dbReference>
<protein>
    <recommendedName>
        <fullName evidence="8">Kelch repeat protein</fullName>
    </recommendedName>
</protein>
<dbReference type="OrthoDB" id="540004at2759"/>
<proteinExistence type="predicted"/>
<keyword evidence="5" id="KW-0732">Signal</keyword>
<dbReference type="InterPro" id="IPR015915">
    <property type="entry name" value="Kelch-typ_b-propeller"/>
</dbReference>
<evidence type="ECO:0000256" key="3">
    <source>
        <dbReference type="SAM" id="MobiDB-lite"/>
    </source>
</evidence>
<keyword evidence="4" id="KW-0472">Membrane</keyword>
<keyword evidence="7" id="KW-1185">Reference proteome</keyword>
<keyword evidence="1" id="KW-0880">Kelch repeat</keyword>
<reference evidence="6 7" key="1">
    <citation type="submission" date="2017-10" db="EMBL/GenBank/DDBJ databases">
        <title>Comparative genomics in systemic dimorphic fungi from Ajellomycetaceae.</title>
        <authorList>
            <person name="Munoz J.F."/>
            <person name="Mcewen J.G."/>
            <person name="Clay O.K."/>
            <person name="Cuomo C.A."/>
        </authorList>
    </citation>
    <scope>NUCLEOTIDE SEQUENCE [LARGE SCALE GENOMIC DNA]</scope>
    <source>
        <strain evidence="6 7">UAMH7299</strain>
    </source>
</reference>
<name>A0A2B7YKS3_POLH7</name>
<dbReference type="EMBL" id="PDNA01000035">
    <property type="protein sequence ID" value="PGH21438.1"/>
    <property type="molecule type" value="Genomic_DNA"/>
</dbReference>
<dbReference type="Gene3D" id="2.120.10.80">
    <property type="entry name" value="Kelch-type beta propeller"/>
    <property type="match status" value="1"/>
</dbReference>
<dbReference type="Proteomes" id="UP000224634">
    <property type="component" value="Unassembled WGS sequence"/>
</dbReference>
<feature type="compositionally biased region" description="Low complexity" evidence="3">
    <location>
        <begin position="654"/>
        <end position="664"/>
    </location>
</feature>
<organism evidence="6 7">
    <name type="scientific">Polytolypa hystricis (strain UAMH7299)</name>
    <dbReference type="NCBI Taxonomy" id="1447883"/>
    <lineage>
        <taxon>Eukaryota</taxon>
        <taxon>Fungi</taxon>
        <taxon>Dikarya</taxon>
        <taxon>Ascomycota</taxon>
        <taxon>Pezizomycotina</taxon>
        <taxon>Eurotiomycetes</taxon>
        <taxon>Eurotiomycetidae</taxon>
        <taxon>Onygenales</taxon>
        <taxon>Onygenales incertae sedis</taxon>
        <taxon>Polytolypa</taxon>
    </lineage>
</organism>
<dbReference type="SUPFAM" id="SSF50965">
    <property type="entry name" value="Galactose oxidase, central domain"/>
    <property type="match status" value="1"/>
</dbReference>
<feature type="region of interest" description="Disordered" evidence="3">
    <location>
        <begin position="717"/>
        <end position="737"/>
    </location>
</feature>
<evidence type="ECO:0000256" key="1">
    <source>
        <dbReference type="ARBA" id="ARBA00022441"/>
    </source>
</evidence>
<feature type="chain" id="PRO_5012337936" description="Kelch repeat protein" evidence="5">
    <location>
        <begin position="23"/>
        <end position="737"/>
    </location>
</feature>
<accession>A0A2B7YKS3</accession>
<dbReference type="STRING" id="1447883.A0A2B7YKS3"/>
<dbReference type="PANTHER" id="PTHR46228">
    <property type="entry name" value="KELCH DOMAIN-CONTAINING PROTEIN"/>
    <property type="match status" value="1"/>
</dbReference>
<evidence type="ECO:0000256" key="4">
    <source>
        <dbReference type="SAM" id="Phobius"/>
    </source>
</evidence>
<feature type="region of interest" description="Disordered" evidence="3">
    <location>
        <begin position="654"/>
        <end position="700"/>
    </location>
</feature>
<keyword evidence="4" id="KW-0812">Transmembrane</keyword>
<evidence type="ECO:0008006" key="8">
    <source>
        <dbReference type="Google" id="ProtNLM"/>
    </source>
</evidence>
<sequence>MASPLIALLLISLLGAVPGVFAQTFQNQRNISMCSWIGVRANVIRDTIYLDGGYLYWQRGRSDDRYDTPVPDYPESDVFTLSLSRPWDKNTNQTALFGKISKTGGTAANNIAPNYKDGVMFANNHEFYVYGGLIRLTDGFEPPAADQVIGYERYQYGTAREVWEPGFRTAKLSRDITRYVTNGAGVSVPSENMGYYFSGVRGKDWGDIRSPSPVANVSADSLITVDLSEMRGEVWDNKTVDKIVPRANAELAWIPVSEKGVLVAIGGVKHPVELYSKGLSEGQKKENNETGPEFMRTVSVYDIASGKWYLQNTTGDIPPMLAQFCSVVASAKDKSSHNVYIYGGYNSTIPTDRPSDDVWVLSIPSFTWVRVYDGNNAHGRRGHKCVRAYPDQMVVVGGRWIDPNTCVDGGIIQVFNLNTLRFQDSYNPEKYEEYKVPDLVTAQIGGNKEGGANKVSPKEWGDDVLNDIFNSKYTKEVETFYPYKLDNSDDSDSTAVPTPIPGGGGGLPKWVAPVLGVVLGLIFITGLAILWLIWRRRRGTRYAPSEAATSDNRRRILGWMYGMSHPTHKTTMTTASTEIGINDKHTSHAGGMSEYGTVRESVASPHPASAIVINDGNAQEAGSSPVHEMQAGSTSFPSELPTEFNVPTITRARSPSNTSSFFSPVSPPVSPEPGAQPDMGLRPTHGRHNSSLSSTGFNASLNDAMANDDITLQRPRYVSGFTEELDDGPSDRDGARK</sequence>
<evidence type="ECO:0000313" key="6">
    <source>
        <dbReference type="EMBL" id="PGH21438.1"/>
    </source>
</evidence>
<dbReference type="AlphaFoldDB" id="A0A2B7YKS3"/>